<feature type="region of interest" description="Disordered" evidence="1">
    <location>
        <begin position="23"/>
        <end position="54"/>
    </location>
</feature>
<name>A0AAV5GF91_9BASI</name>
<dbReference type="AlphaFoldDB" id="A0AAV5GF91"/>
<accession>A0AAV5GF91</accession>
<proteinExistence type="predicted"/>
<feature type="region of interest" description="Disordered" evidence="1">
    <location>
        <begin position="340"/>
        <end position="359"/>
    </location>
</feature>
<dbReference type="Proteomes" id="UP001342314">
    <property type="component" value="Unassembled WGS sequence"/>
</dbReference>
<feature type="compositionally biased region" description="Low complexity" evidence="1">
    <location>
        <begin position="176"/>
        <end position="202"/>
    </location>
</feature>
<dbReference type="EMBL" id="BQKY01000003">
    <property type="protein sequence ID" value="GJN88783.1"/>
    <property type="molecule type" value="Genomic_DNA"/>
</dbReference>
<evidence type="ECO:0000256" key="1">
    <source>
        <dbReference type="SAM" id="MobiDB-lite"/>
    </source>
</evidence>
<evidence type="ECO:0000313" key="2">
    <source>
        <dbReference type="EMBL" id="GJN88783.1"/>
    </source>
</evidence>
<protein>
    <submittedName>
        <fullName evidence="2">Uncharacterized protein</fullName>
    </submittedName>
</protein>
<feature type="region of interest" description="Disordered" evidence="1">
    <location>
        <begin position="171"/>
        <end position="208"/>
    </location>
</feature>
<gene>
    <name evidence="2" type="ORF">Rhopal_001752-T1</name>
</gene>
<feature type="compositionally biased region" description="Polar residues" evidence="1">
    <location>
        <begin position="30"/>
        <end position="46"/>
    </location>
</feature>
<sequence length="380" mass="39855">MAPALDSIELHVFHPASAAAAAVPSRSPATRSTAAQRLPAQPTQSILKRRKSTGIAGAWKDETAVAARGDKRKKVVRVESPRSSAAAAVAAAGKGAGSSPLAKGKGKEKEVVLSEEGGEGPDLARGAVQRCIPYPYCHLPRAPRPADNLNPTRQHPARVLHSFVDPAYVPPPAPLSRSTSAASLGTASAATTTPQTQSISTQLPLDSPTTMSYLSPGRRGAWLVPLSPNSPPLPQHARVAQPRWFAAAPPPPPGPRATEADAPPAIEWTDARLEALWRVLTSLHESGQFGLVRAAAYFPPPAPDEEEGGGEGWGEYVAVRCDAHLALAIREVLGQVSVSALSAGREGKEERGRGPGDEEKFLKGRGLVWVDEEGEAVLVA</sequence>
<organism evidence="2 3">
    <name type="scientific">Rhodotorula paludigena</name>
    <dbReference type="NCBI Taxonomy" id="86838"/>
    <lineage>
        <taxon>Eukaryota</taxon>
        <taxon>Fungi</taxon>
        <taxon>Dikarya</taxon>
        <taxon>Basidiomycota</taxon>
        <taxon>Pucciniomycotina</taxon>
        <taxon>Microbotryomycetes</taxon>
        <taxon>Sporidiobolales</taxon>
        <taxon>Sporidiobolaceae</taxon>
        <taxon>Rhodotorula</taxon>
    </lineage>
</organism>
<comment type="caution">
    <text evidence="2">The sequence shown here is derived from an EMBL/GenBank/DDBJ whole genome shotgun (WGS) entry which is preliminary data.</text>
</comment>
<keyword evidence="3" id="KW-1185">Reference proteome</keyword>
<evidence type="ECO:0000313" key="3">
    <source>
        <dbReference type="Proteomes" id="UP001342314"/>
    </source>
</evidence>
<feature type="compositionally biased region" description="Basic and acidic residues" evidence="1">
    <location>
        <begin position="345"/>
        <end position="359"/>
    </location>
</feature>
<reference evidence="2 3" key="1">
    <citation type="submission" date="2021-12" db="EMBL/GenBank/DDBJ databases">
        <title>High titer production of polyol ester of fatty acids by Rhodotorula paludigena BS15 towards product separation-free biomass refinery.</title>
        <authorList>
            <person name="Mano J."/>
            <person name="Ono H."/>
            <person name="Tanaka T."/>
            <person name="Naito K."/>
            <person name="Sushida H."/>
            <person name="Ike M."/>
            <person name="Tokuyasu K."/>
            <person name="Kitaoka M."/>
        </authorList>
    </citation>
    <scope>NUCLEOTIDE SEQUENCE [LARGE SCALE GENOMIC DNA]</scope>
    <source>
        <strain evidence="2 3">BS15</strain>
    </source>
</reference>